<dbReference type="AlphaFoldDB" id="A0A7G9YVZ7"/>
<dbReference type="InterPro" id="IPR007159">
    <property type="entry name" value="SpoVT-AbrB_dom"/>
</dbReference>
<dbReference type="InterPro" id="IPR037914">
    <property type="entry name" value="SpoVT-AbrB_sf"/>
</dbReference>
<organism evidence="2">
    <name type="scientific">Candidatus Methanophagaceae archaeon ANME-1 ERB6</name>
    <dbReference type="NCBI Taxonomy" id="2759912"/>
    <lineage>
        <taxon>Archaea</taxon>
        <taxon>Methanobacteriati</taxon>
        <taxon>Methanobacteriota</taxon>
        <taxon>Stenosarchaea group</taxon>
        <taxon>Methanomicrobia</taxon>
        <taxon>Candidatus Methanophagales</taxon>
        <taxon>Candidatus Methanophagaceae</taxon>
    </lineage>
</organism>
<feature type="domain" description="SpoVT-AbrB" evidence="1">
    <location>
        <begin position="8"/>
        <end position="53"/>
    </location>
</feature>
<protein>
    <recommendedName>
        <fullName evidence="1">SpoVT-AbrB domain-containing protein</fullName>
    </recommendedName>
</protein>
<dbReference type="GO" id="GO:0003677">
    <property type="term" value="F:DNA binding"/>
    <property type="evidence" value="ECO:0007669"/>
    <property type="project" value="InterPro"/>
</dbReference>
<evidence type="ECO:0000313" key="2">
    <source>
        <dbReference type="EMBL" id="QNO52181.1"/>
    </source>
</evidence>
<gene>
    <name evidence="2" type="ORF">LFOEMHHC_00007</name>
</gene>
<dbReference type="Gene3D" id="2.10.260.10">
    <property type="match status" value="1"/>
</dbReference>
<dbReference type="EMBL" id="MT631503">
    <property type="protein sequence ID" value="QNO52181.1"/>
    <property type="molecule type" value="Genomic_DNA"/>
</dbReference>
<evidence type="ECO:0000259" key="1">
    <source>
        <dbReference type="SMART" id="SM00966"/>
    </source>
</evidence>
<reference evidence="2" key="1">
    <citation type="submission" date="2020-06" db="EMBL/GenBank/DDBJ databases">
        <title>Unique genomic features of the anaerobic methanotrophic archaea.</title>
        <authorList>
            <person name="Chadwick G.L."/>
            <person name="Skennerton C.T."/>
            <person name="Laso-Perez R."/>
            <person name="Leu A.O."/>
            <person name="Speth D.R."/>
            <person name="Yu H."/>
            <person name="Morgan-Lang C."/>
            <person name="Hatzenpichler R."/>
            <person name="Goudeau D."/>
            <person name="Malmstrom R."/>
            <person name="Brazelton W.J."/>
            <person name="Woyke T."/>
            <person name="Hallam S.J."/>
            <person name="Tyson G.W."/>
            <person name="Wegener G."/>
            <person name="Boetius A."/>
            <person name="Orphan V."/>
        </authorList>
    </citation>
    <scope>NUCLEOTIDE SEQUENCE</scope>
</reference>
<sequence>MSAGATTQIKISKGQITIPESLREQYELHDGEPIVLIPVENGIMVKRRCDMKSLRGSIKEIDVEKASKFIRKLRSEWRIK</sequence>
<dbReference type="SUPFAM" id="SSF89447">
    <property type="entry name" value="AbrB/MazE/MraZ-like"/>
    <property type="match status" value="1"/>
</dbReference>
<proteinExistence type="predicted"/>
<dbReference type="SMART" id="SM00966">
    <property type="entry name" value="SpoVT_AbrB"/>
    <property type="match status" value="1"/>
</dbReference>
<name>A0A7G9YVZ7_9EURY</name>
<accession>A0A7G9YVZ7</accession>